<dbReference type="InterPro" id="IPR012337">
    <property type="entry name" value="RNaseH-like_sf"/>
</dbReference>
<dbReference type="PANTHER" id="PTHR46889">
    <property type="entry name" value="TRANSPOSASE INSF FOR INSERTION SEQUENCE IS3B-RELATED"/>
    <property type="match status" value="1"/>
</dbReference>
<dbReference type="SUPFAM" id="SSF53098">
    <property type="entry name" value="Ribonuclease H-like"/>
    <property type="match status" value="1"/>
</dbReference>
<evidence type="ECO:0000313" key="7">
    <source>
        <dbReference type="EMBL" id="AKP64963.1"/>
    </source>
</evidence>
<dbReference type="KEGG" id="lko:ABN16_11160"/>
<dbReference type="KEGG" id="lko:ABN16_04405"/>
<comment type="function">
    <text evidence="1">Involved in the transposition of the insertion sequence.</text>
</comment>
<keyword evidence="10" id="KW-1185">Reference proteome</keyword>
<dbReference type="EMBL" id="CP012033">
    <property type="protein sequence ID" value="AKP65156.1"/>
    <property type="molecule type" value="Genomic_DNA"/>
</dbReference>
<dbReference type="KEGG" id="lko:ABN16_03860"/>
<dbReference type="Gene3D" id="3.30.420.10">
    <property type="entry name" value="Ribonuclease H-like superfamily/Ribonuclease H"/>
    <property type="match status" value="1"/>
</dbReference>
<dbReference type="NCBIfam" id="NF033516">
    <property type="entry name" value="transpos_IS3"/>
    <property type="match status" value="1"/>
</dbReference>
<dbReference type="EMBL" id="CP012033">
    <property type="protein sequence ID" value="AKP64963.1"/>
    <property type="molecule type" value="Genomic_DNA"/>
</dbReference>
<evidence type="ECO:0000313" key="6">
    <source>
        <dbReference type="EMBL" id="AKP64747.1"/>
    </source>
</evidence>
<dbReference type="Proteomes" id="UP000036000">
    <property type="component" value="Chromosome"/>
</dbReference>
<dbReference type="InterPro" id="IPR050900">
    <property type="entry name" value="Transposase_IS3/IS150/IS904"/>
</dbReference>
<accession>A0AAC8UUV8</accession>
<dbReference type="KEGG" id="lko:ABN16_08070"/>
<gene>
    <name evidence="3" type="ORF">ABN16_03560</name>
    <name evidence="4" type="ORF">ABN16_03860</name>
    <name evidence="5" type="ORF">ABN16_04405</name>
    <name evidence="6" type="ORF">ABN16_06875</name>
    <name evidence="7" type="ORF">ABN16_08070</name>
    <name evidence="8" type="ORF">ABN16_09185</name>
    <name evidence="9" type="ORF">ABN16_11160</name>
</gene>
<feature type="domain" description="Integrase catalytic" evidence="2">
    <location>
        <begin position="108"/>
        <end position="271"/>
    </location>
</feature>
<name>A0AAC8UUV8_9LACO</name>
<evidence type="ECO:0000313" key="9">
    <source>
        <dbReference type="EMBL" id="AKP65495.1"/>
    </source>
</evidence>
<evidence type="ECO:0000256" key="1">
    <source>
        <dbReference type="ARBA" id="ARBA00002286"/>
    </source>
</evidence>
<proteinExistence type="predicted"/>
<organism evidence="3 10">
    <name type="scientific">Levilactobacillus koreensis</name>
    <dbReference type="NCBI Taxonomy" id="637971"/>
    <lineage>
        <taxon>Bacteria</taxon>
        <taxon>Bacillati</taxon>
        <taxon>Bacillota</taxon>
        <taxon>Bacilli</taxon>
        <taxon>Lactobacillales</taxon>
        <taxon>Lactobacillaceae</taxon>
        <taxon>Levilactobacillus</taxon>
    </lineage>
</organism>
<dbReference type="Pfam" id="PF13276">
    <property type="entry name" value="HTH_21"/>
    <property type="match status" value="1"/>
</dbReference>
<evidence type="ECO:0000313" key="10">
    <source>
        <dbReference type="Proteomes" id="UP000036000"/>
    </source>
</evidence>
<dbReference type="RefSeq" id="WP_048732984.1">
    <property type="nucleotide sequence ID" value="NZ_CP012033.1"/>
</dbReference>
<dbReference type="Pfam" id="PF13333">
    <property type="entry name" value="rve_2"/>
    <property type="match status" value="1"/>
</dbReference>
<dbReference type="PROSITE" id="PS50994">
    <property type="entry name" value="INTEGRASE"/>
    <property type="match status" value="1"/>
</dbReference>
<dbReference type="Pfam" id="PF00665">
    <property type="entry name" value="rve"/>
    <property type="match status" value="1"/>
</dbReference>
<dbReference type="InterPro" id="IPR048020">
    <property type="entry name" value="Transpos_IS3"/>
</dbReference>
<dbReference type="AlphaFoldDB" id="A0AAC8UUV8"/>
<dbReference type="GO" id="GO:0015074">
    <property type="term" value="P:DNA integration"/>
    <property type="evidence" value="ECO:0007669"/>
    <property type="project" value="InterPro"/>
</dbReference>
<dbReference type="InterPro" id="IPR025948">
    <property type="entry name" value="HTH-like_dom"/>
</dbReference>
<dbReference type="InterPro" id="IPR001584">
    <property type="entry name" value="Integrase_cat-core"/>
</dbReference>
<evidence type="ECO:0000313" key="8">
    <source>
        <dbReference type="EMBL" id="AKP65156.1"/>
    </source>
</evidence>
<dbReference type="KEGG" id="lko:ABN16_06875"/>
<protein>
    <submittedName>
        <fullName evidence="3">Integrase</fullName>
    </submittedName>
</protein>
<sequence length="273" mass="32069">MRQLLKVLHLKRATYYDRLKRNEKPDKYARLKNEIKKIFVQSKQTYGYRRIQLCTERDGFKASPDTILKLMNEMGIRPNMYSRHTSKYRSYKGKVGEVAPNILNQRFNATQPLSVLHTDVTQVRLTNQKWAYISAIIDEASRSVLAVKISAHPDKKLIKATLNSLKPKLPDDTFPILHSDQGWQYQIKSYRHKLHKMHIIQSMSRKGNCHDNAPIESWFNLLKRECLYRHSLKSLTSLRRLVARYVKWFNTERITLIHGGLTPAEYCQKMLVA</sequence>
<dbReference type="EMBL" id="CP012033">
    <property type="protein sequence ID" value="AKP64747.1"/>
    <property type="molecule type" value="Genomic_DNA"/>
</dbReference>
<reference evidence="3 10" key="1">
    <citation type="submission" date="2015-07" db="EMBL/GenBank/DDBJ databases">
        <title>Lactobacillus korensis/26-25/ whole genome sequencing.</title>
        <authorList>
            <person name="Kim M.K."/>
            <person name="Im W.-T."/>
            <person name="Srinivasan S."/>
            <person name="Lee J.-J."/>
        </authorList>
    </citation>
    <scope>NUCLEOTIDE SEQUENCE [LARGE SCALE GENOMIC DNA]</scope>
    <source>
        <strain evidence="3 10">26-25</strain>
    </source>
</reference>
<dbReference type="EMBL" id="CP012033">
    <property type="protein sequence ID" value="AKP64214.1"/>
    <property type="molecule type" value="Genomic_DNA"/>
</dbReference>
<evidence type="ECO:0000259" key="2">
    <source>
        <dbReference type="PROSITE" id="PS50994"/>
    </source>
</evidence>
<dbReference type="KEGG" id="lko:ABN16_03560"/>
<dbReference type="InterPro" id="IPR036397">
    <property type="entry name" value="RNaseH_sf"/>
</dbReference>
<dbReference type="GO" id="GO:0003676">
    <property type="term" value="F:nucleic acid binding"/>
    <property type="evidence" value="ECO:0007669"/>
    <property type="project" value="InterPro"/>
</dbReference>
<dbReference type="EMBL" id="CP012033">
    <property type="protein sequence ID" value="AKP64309.1"/>
    <property type="molecule type" value="Genomic_DNA"/>
</dbReference>
<evidence type="ECO:0000313" key="5">
    <source>
        <dbReference type="EMBL" id="AKP64309.1"/>
    </source>
</evidence>
<evidence type="ECO:0000313" key="4">
    <source>
        <dbReference type="EMBL" id="AKP64214.1"/>
    </source>
</evidence>
<dbReference type="EMBL" id="CP012033">
    <property type="protein sequence ID" value="AKP64164.1"/>
    <property type="molecule type" value="Genomic_DNA"/>
</dbReference>
<dbReference type="EMBL" id="CP012033">
    <property type="protein sequence ID" value="AKP65495.1"/>
    <property type="molecule type" value="Genomic_DNA"/>
</dbReference>
<dbReference type="KEGG" id="lko:ABN16_09185"/>
<dbReference type="PANTHER" id="PTHR46889:SF4">
    <property type="entry name" value="TRANSPOSASE INSO FOR INSERTION SEQUENCE ELEMENT IS911B-RELATED"/>
    <property type="match status" value="1"/>
</dbReference>
<evidence type="ECO:0000313" key="3">
    <source>
        <dbReference type="EMBL" id="AKP64164.1"/>
    </source>
</evidence>